<sequence length="148" mass="17073">MKQIERYSKNDDLGIKKYFINMKIALESRCVSRKQCFTYTILLFILAGIFEIGGGYFIWIWLREGGGLPFAFLGAIVLFLYGVVPTFQPADFHRIYATYGGIFVVMSILWGWVFEKTVPDTYDLIGALIILVGVSIIYYWPRKDEVNE</sequence>
<dbReference type="NCBIfam" id="NF002586">
    <property type="entry name" value="PRK02237.1"/>
    <property type="match status" value="1"/>
</dbReference>
<dbReference type="SUPFAM" id="SSF103481">
    <property type="entry name" value="Multidrug resistance efflux transporter EmrE"/>
    <property type="match status" value="1"/>
</dbReference>
<dbReference type="InterPro" id="IPR003844">
    <property type="entry name" value="UPF0060"/>
</dbReference>
<evidence type="ECO:0000256" key="1">
    <source>
        <dbReference type="ARBA" id="ARBA00022475"/>
    </source>
</evidence>
<dbReference type="PANTHER" id="PTHR36116">
    <property type="entry name" value="UPF0060 MEMBRANE PROTEIN YNFA"/>
    <property type="match status" value="1"/>
</dbReference>
<dbReference type="InterPro" id="IPR037185">
    <property type="entry name" value="EmrE-like"/>
</dbReference>
<evidence type="ECO:0000256" key="2">
    <source>
        <dbReference type="ARBA" id="ARBA00022692"/>
    </source>
</evidence>
<name>A0A0E3WWE2_METBA</name>
<keyword evidence="3 5" id="KW-1133">Transmembrane helix</keyword>
<keyword evidence="2 5" id="KW-0812">Transmembrane</keyword>
<keyword evidence="7" id="KW-1185">Reference proteome</keyword>
<protein>
    <submittedName>
        <fullName evidence="6">Uncharacterized protein</fullName>
    </submittedName>
</protein>
<keyword evidence="1 5" id="KW-1003">Cell membrane</keyword>
<evidence type="ECO:0000313" key="7">
    <source>
        <dbReference type="Proteomes" id="UP000033066"/>
    </source>
</evidence>
<keyword evidence="4 5" id="KW-0472">Membrane</keyword>
<dbReference type="GeneID" id="24788836"/>
<evidence type="ECO:0000256" key="5">
    <source>
        <dbReference type="HAMAP-Rule" id="MF_00010"/>
    </source>
</evidence>
<dbReference type="HOGENOM" id="CLU_117653_0_0_2"/>
<dbReference type="PATRIC" id="fig|1434107.4.peg.1712"/>
<comment type="similarity">
    <text evidence="5">Belongs to the UPF0060 family.</text>
</comment>
<dbReference type="GO" id="GO:0005886">
    <property type="term" value="C:plasma membrane"/>
    <property type="evidence" value="ECO:0007669"/>
    <property type="project" value="UniProtKB-SubCell"/>
</dbReference>
<reference evidence="6" key="1">
    <citation type="submission" date="2014-07" db="EMBL/GenBank/DDBJ databases">
        <title>Methanogenic archaea and the global carbon cycle.</title>
        <authorList>
            <person name="Henriksen J.R."/>
            <person name="Luke J."/>
            <person name="Reinhart S."/>
            <person name="Benedict M.N."/>
            <person name="Youngblut N.D."/>
            <person name="Metcalf M.E."/>
            <person name="Whitaker R.J."/>
            <person name="Metcalf W.W."/>
        </authorList>
    </citation>
    <scope>NUCLEOTIDE SEQUENCE [LARGE SCALE GENOMIC DNA]</scope>
    <source>
        <strain evidence="6">3</strain>
    </source>
</reference>
<dbReference type="PANTHER" id="PTHR36116:SF1">
    <property type="entry name" value="UPF0060 MEMBRANE PROTEIN YNFA"/>
    <property type="match status" value="1"/>
</dbReference>
<accession>A0A0E3WWE2</accession>
<dbReference type="EMBL" id="CP009517">
    <property type="protein sequence ID" value="AKB81885.1"/>
    <property type="molecule type" value="Genomic_DNA"/>
</dbReference>
<proteinExistence type="inferred from homology"/>
<feature type="transmembrane region" description="Helical" evidence="5">
    <location>
        <begin position="96"/>
        <end position="112"/>
    </location>
</feature>
<feature type="transmembrane region" description="Helical" evidence="5">
    <location>
        <begin position="36"/>
        <end position="61"/>
    </location>
</feature>
<feature type="transmembrane region" description="Helical" evidence="5">
    <location>
        <begin position="124"/>
        <end position="141"/>
    </location>
</feature>
<dbReference type="Pfam" id="PF02694">
    <property type="entry name" value="UPF0060"/>
    <property type="match status" value="1"/>
</dbReference>
<gene>
    <name evidence="6" type="ORF">MSBR3_1307</name>
</gene>
<organism evidence="6 7">
    <name type="scientific">Methanosarcina barkeri 3</name>
    <dbReference type="NCBI Taxonomy" id="1434107"/>
    <lineage>
        <taxon>Archaea</taxon>
        <taxon>Methanobacteriati</taxon>
        <taxon>Methanobacteriota</taxon>
        <taxon>Stenosarchaea group</taxon>
        <taxon>Methanomicrobia</taxon>
        <taxon>Methanosarcinales</taxon>
        <taxon>Methanosarcinaceae</taxon>
        <taxon>Methanosarcina</taxon>
    </lineage>
</organism>
<feature type="transmembrane region" description="Helical" evidence="5">
    <location>
        <begin position="67"/>
        <end position="84"/>
    </location>
</feature>
<evidence type="ECO:0000313" key="6">
    <source>
        <dbReference type="EMBL" id="AKB81885.1"/>
    </source>
</evidence>
<evidence type="ECO:0000256" key="3">
    <source>
        <dbReference type="ARBA" id="ARBA00022989"/>
    </source>
</evidence>
<comment type="subcellular location">
    <subcellularLocation>
        <location evidence="5">Cell membrane</location>
        <topology evidence="5">Multi-pass membrane protein</topology>
    </subcellularLocation>
</comment>
<dbReference type="KEGG" id="mbak:MSBR3_1307"/>
<evidence type="ECO:0000256" key="4">
    <source>
        <dbReference type="ARBA" id="ARBA00023136"/>
    </source>
</evidence>
<dbReference type="HAMAP" id="MF_00010">
    <property type="entry name" value="UPF0060"/>
    <property type="match status" value="1"/>
</dbReference>
<dbReference type="Proteomes" id="UP000033066">
    <property type="component" value="Chromosome"/>
</dbReference>
<dbReference type="AlphaFoldDB" id="A0A0E3WWE2"/>
<dbReference type="RefSeq" id="WP_230627939.1">
    <property type="nucleotide sequence ID" value="NZ_CP009517.1"/>
</dbReference>